<sequence length="304" mass="33909">MVAGKSFGERAFNVTNVMIMCILMFLTLYPFWYAVIGSLDSAQDLQTGPVFLWPRVFTWASYREVLNDPGLLQAVWVTASRTVIVTVVSITYTALFAYAYSRRYLKGKKWYTAIGFISMYFGGGLIPTFMLYNWLGLYDNYLVYIIPSLFGGFWNVIILNANYKSIPDSLFEAAKMDGASELRIFFQIVMPLSKPVLAALSVFTAVGVWNDYGTTLFFTQSSSLQTLQYLVLKLIQTTAASEELNSNLNPAVAEILAKVQGQGLISSQTVELAAMVLAAIPVIVMYPFAQRYFIKGVLIGSVKE</sequence>
<evidence type="ECO:0000256" key="3">
    <source>
        <dbReference type="ARBA" id="ARBA00022475"/>
    </source>
</evidence>
<feature type="domain" description="ABC transmembrane type-1" evidence="8">
    <location>
        <begin position="75"/>
        <end position="289"/>
    </location>
</feature>
<dbReference type="Proteomes" id="UP000637695">
    <property type="component" value="Unassembled WGS sequence"/>
</dbReference>
<feature type="transmembrane region" description="Helical" evidence="7">
    <location>
        <begin position="141"/>
        <end position="163"/>
    </location>
</feature>
<dbReference type="Gene3D" id="1.10.3720.10">
    <property type="entry name" value="MetI-like"/>
    <property type="match status" value="1"/>
</dbReference>
<protein>
    <submittedName>
        <fullName evidence="9">Sugar ABC transporter permease</fullName>
    </submittedName>
</protein>
<proteinExistence type="inferred from homology"/>
<comment type="subcellular location">
    <subcellularLocation>
        <location evidence="1 7">Cell membrane</location>
        <topology evidence="1 7">Multi-pass membrane protein</topology>
    </subcellularLocation>
</comment>
<evidence type="ECO:0000313" key="10">
    <source>
        <dbReference type="Proteomes" id="UP000637695"/>
    </source>
</evidence>
<feature type="transmembrane region" description="Helical" evidence="7">
    <location>
        <begin position="184"/>
        <end position="209"/>
    </location>
</feature>
<keyword evidence="6 7" id="KW-0472">Membrane</keyword>
<feature type="transmembrane region" description="Helical" evidence="7">
    <location>
        <begin position="272"/>
        <end position="289"/>
    </location>
</feature>
<dbReference type="RefSeq" id="WP_188883050.1">
    <property type="nucleotide sequence ID" value="NZ_BMOY01000041.1"/>
</dbReference>
<evidence type="ECO:0000256" key="7">
    <source>
        <dbReference type="RuleBase" id="RU363032"/>
    </source>
</evidence>
<comment type="similarity">
    <text evidence="7">Belongs to the binding-protein-dependent transport system permease family.</text>
</comment>
<reference evidence="9" key="1">
    <citation type="journal article" date="2014" name="Int. J. Syst. Evol. Microbiol.">
        <title>Complete genome sequence of Corynebacterium casei LMG S-19264T (=DSM 44701T), isolated from a smear-ripened cheese.</title>
        <authorList>
            <consortium name="US DOE Joint Genome Institute (JGI-PGF)"/>
            <person name="Walter F."/>
            <person name="Albersmeier A."/>
            <person name="Kalinowski J."/>
            <person name="Ruckert C."/>
        </authorList>
    </citation>
    <scope>NUCLEOTIDE SEQUENCE</scope>
    <source>
        <strain evidence="9">JCM 18487</strain>
    </source>
</reference>
<dbReference type="GO" id="GO:0055085">
    <property type="term" value="P:transmembrane transport"/>
    <property type="evidence" value="ECO:0007669"/>
    <property type="project" value="InterPro"/>
</dbReference>
<feature type="transmembrane region" description="Helical" evidence="7">
    <location>
        <begin position="12"/>
        <end position="32"/>
    </location>
</feature>
<dbReference type="Pfam" id="PF00528">
    <property type="entry name" value="BPD_transp_1"/>
    <property type="match status" value="1"/>
</dbReference>
<dbReference type="PANTHER" id="PTHR43744:SF9">
    <property type="entry name" value="POLYGALACTURONAN_RHAMNOGALACTURONAN TRANSPORT SYSTEM PERMEASE PROTEIN YTCP"/>
    <property type="match status" value="1"/>
</dbReference>
<name>A0A917KHT3_9BACL</name>
<evidence type="ECO:0000256" key="5">
    <source>
        <dbReference type="ARBA" id="ARBA00022989"/>
    </source>
</evidence>
<keyword evidence="3" id="KW-1003">Cell membrane</keyword>
<feature type="transmembrane region" description="Helical" evidence="7">
    <location>
        <begin position="74"/>
        <end position="98"/>
    </location>
</feature>
<evidence type="ECO:0000256" key="1">
    <source>
        <dbReference type="ARBA" id="ARBA00004651"/>
    </source>
</evidence>
<gene>
    <name evidence="9" type="ORF">GCM10010885_21550</name>
</gene>
<evidence type="ECO:0000256" key="4">
    <source>
        <dbReference type="ARBA" id="ARBA00022692"/>
    </source>
</evidence>
<feature type="transmembrane region" description="Helical" evidence="7">
    <location>
        <begin position="110"/>
        <end position="135"/>
    </location>
</feature>
<evidence type="ECO:0000259" key="8">
    <source>
        <dbReference type="PROSITE" id="PS50928"/>
    </source>
</evidence>
<dbReference type="PANTHER" id="PTHR43744">
    <property type="entry name" value="ABC TRANSPORTER PERMEASE PROTEIN MG189-RELATED-RELATED"/>
    <property type="match status" value="1"/>
</dbReference>
<accession>A0A917KHT3</accession>
<keyword evidence="4 7" id="KW-0812">Transmembrane</keyword>
<keyword evidence="2 7" id="KW-0813">Transport</keyword>
<dbReference type="SUPFAM" id="SSF161098">
    <property type="entry name" value="MetI-like"/>
    <property type="match status" value="1"/>
</dbReference>
<keyword evidence="10" id="KW-1185">Reference proteome</keyword>
<dbReference type="GO" id="GO:0005886">
    <property type="term" value="C:plasma membrane"/>
    <property type="evidence" value="ECO:0007669"/>
    <property type="project" value="UniProtKB-SubCell"/>
</dbReference>
<dbReference type="EMBL" id="BMOY01000041">
    <property type="protein sequence ID" value="GGJ11904.1"/>
    <property type="molecule type" value="Genomic_DNA"/>
</dbReference>
<organism evidence="9 10">
    <name type="scientific">Alicyclobacillus cellulosilyticus</name>
    <dbReference type="NCBI Taxonomy" id="1003997"/>
    <lineage>
        <taxon>Bacteria</taxon>
        <taxon>Bacillati</taxon>
        <taxon>Bacillota</taxon>
        <taxon>Bacilli</taxon>
        <taxon>Bacillales</taxon>
        <taxon>Alicyclobacillaceae</taxon>
        <taxon>Alicyclobacillus</taxon>
    </lineage>
</organism>
<reference evidence="9" key="2">
    <citation type="submission" date="2020-09" db="EMBL/GenBank/DDBJ databases">
        <authorList>
            <person name="Sun Q."/>
            <person name="Ohkuma M."/>
        </authorList>
    </citation>
    <scope>NUCLEOTIDE SEQUENCE</scope>
    <source>
        <strain evidence="9">JCM 18487</strain>
    </source>
</reference>
<keyword evidence="5 7" id="KW-1133">Transmembrane helix</keyword>
<dbReference type="CDD" id="cd06261">
    <property type="entry name" value="TM_PBP2"/>
    <property type="match status" value="1"/>
</dbReference>
<evidence type="ECO:0000256" key="2">
    <source>
        <dbReference type="ARBA" id="ARBA00022448"/>
    </source>
</evidence>
<dbReference type="PROSITE" id="PS50928">
    <property type="entry name" value="ABC_TM1"/>
    <property type="match status" value="1"/>
</dbReference>
<dbReference type="InterPro" id="IPR035906">
    <property type="entry name" value="MetI-like_sf"/>
</dbReference>
<evidence type="ECO:0000313" key="9">
    <source>
        <dbReference type="EMBL" id="GGJ11904.1"/>
    </source>
</evidence>
<dbReference type="InterPro" id="IPR000515">
    <property type="entry name" value="MetI-like"/>
</dbReference>
<dbReference type="AlphaFoldDB" id="A0A917KHT3"/>
<comment type="caution">
    <text evidence="9">The sequence shown here is derived from an EMBL/GenBank/DDBJ whole genome shotgun (WGS) entry which is preliminary data.</text>
</comment>
<evidence type="ECO:0000256" key="6">
    <source>
        <dbReference type="ARBA" id="ARBA00023136"/>
    </source>
</evidence>